<evidence type="ECO:0008006" key="6">
    <source>
        <dbReference type="Google" id="ProtNLM"/>
    </source>
</evidence>
<gene>
    <name evidence="4" type="ORF">B6D06_00460</name>
</gene>
<dbReference type="CDD" id="cd03789">
    <property type="entry name" value="GT9_LPS_heptosyltransferase"/>
    <property type="match status" value="1"/>
</dbReference>
<evidence type="ECO:0000256" key="3">
    <source>
        <dbReference type="SAM" id="Phobius"/>
    </source>
</evidence>
<dbReference type="GO" id="GO:0009244">
    <property type="term" value="P:lipopolysaccharide core region biosynthetic process"/>
    <property type="evidence" value="ECO:0007669"/>
    <property type="project" value="TreeGrafter"/>
</dbReference>
<dbReference type="SUPFAM" id="SSF53756">
    <property type="entry name" value="UDP-Glycosyltransferase/glycogen phosphorylase"/>
    <property type="match status" value="1"/>
</dbReference>
<dbReference type="Gene3D" id="3.40.50.2000">
    <property type="entry name" value="Glycogen Phosphorylase B"/>
    <property type="match status" value="2"/>
</dbReference>
<dbReference type="InterPro" id="IPR002201">
    <property type="entry name" value="Glyco_trans_9"/>
</dbReference>
<proteinExistence type="predicted"/>
<feature type="transmembrane region" description="Helical" evidence="3">
    <location>
        <begin position="21"/>
        <end position="37"/>
    </location>
</feature>
<evidence type="ECO:0000313" key="5">
    <source>
        <dbReference type="Proteomes" id="UP000194968"/>
    </source>
</evidence>
<keyword evidence="2" id="KW-0808">Transferase</keyword>
<sequence>MKRKIKQLNWKRNLITKKIKYFIFMKFLSFIFFFVKRRKEIINPDTVKKVLIIRNDCIGDMIVTTPFIRCLSNAGYKVYISSRKSSLDILDGNPYISDCFLYQDRKLNNLVDSIRTIRKHQFDLSIDARFHRRLDLKHLIFCCLIKTNILLSYNKSNIKAFNISLPYYKTNDHVTNQLKYYLDNLNIKHDLFNYDIYINPSQNQNVTDFINRYIYPNKFVVINPFGGSEYRCLSGSQLQGICDLFKKHYQDYKIVLIGEGKKFEKLSLLDTIKFKSETIMDVTPLIKRADLVISVDTSIVHIASAFSTKCISIYMEPLAPNLVNLKSIYSREYSDYKYLRQDLFLDGKYIKKYKPRLEFQINKDLWAPNNINGRQLVYDANSIESVEVQKLLESIKKYI</sequence>
<dbReference type="AlphaFoldDB" id="A0A242NXD6"/>
<reference evidence="4 5" key="1">
    <citation type="submission" date="2017-03" db="EMBL/GenBank/DDBJ databases">
        <title>Comparative genomics of honeybee gut symbionts reveal geographically distinct and subgroup specific antibiotic resistance.</title>
        <authorList>
            <person name="Ludvigsen J."/>
            <person name="Porcellato D."/>
            <person name="Labee-Lund T.M."/>
            <person name="Amdam G.V."/>
            <person name="Rudi K."/>
        </authorList>
    </citation>
    <scope>NUCLEOTIDE SEQUENCE [LARGE SCALE GENOMIC DNA]</scope>
    <source>
        <strain evidence="4 5">A-4-12</strain>
    </source>
</reference>
<evidence type="ECO:0000256" key="1">
    <source>
        <dbReference type="ARBA" id="ARBA00022676"/>
    </source>
</evidence>
<organism evidence="4 5">
    <name type="scientific">Gilliamella apis</name>
    <dbReference type="NCBI Taxonomy" id="1970738"/>
    <lineage>
        <taxon>Bacteria</taxon>
        <taxon>Pseudomonadati</taxon>
        <taxon>Pseudomonadota</taxon>
        <taxon>Gammaproteobacteria</taxon>
        <taxon>Orbales</taxon>
        <taxon>Orbaceae</taxon>
        <taxon>Gilliamella</taxon>
    </lineage>
</organism>
<dbReference type="InterPro" id="IPR051199">
    <property type="entry name" value="LPS_LOS_Heptosyltrfase"/>
</dbReference>
<dbReference type="GO" id="GO:0005829">
    <property type="term" value="C:cytosol"/>
    <property type="evidence" value="ECO:0007669"/>
    <property type="project" value="TreeGrafter"/>
</dbReference>
<dbReference type="OrthoDB" id="89608at2"/>
<dbReference type="Proteomes" id="UP000194968">
    <property type="component" value="Unassembled WGS sequence"/>
</dbReference>
<dbReference type="RefSeq" id="WP_086319779.1">
    <property type="nucleotide sequence ID" value="NZ_NASD01000007.1"/>
</dbReference>
<protein>
    <recommendedName>
        <fullName evidence="6">Glycosyltransferase family 9 protein</fullName>
    </recommendedName>
</protein>
<keyword evidence="3" id="KW-0812">Transmembrane</keyword>
<dbReference type="EMBL" id="NASK01000047">
    <property type="protein sequence ID" value="OTQ53913.1"/>
    <property type="molecule type" value="Genomic_DNA"/>
</dbReference>
<comment type="caution">
    <text evidence="4">The sequence shown here is derived from an EMBL/GenBank/DDBJ whole genome shotgun (WGS) entry which is preliminary data.</text>
</comment>
<keyword evidence="3" id="KW-1133">Transmembrane helix</keyword>
<name>A0A242NXD6_9GAMM</name>
<dbReference type="GO" id="GO:0008713">
    <property type="term" value="F:ADP-heptose-lipopolysaccharide heptosyltransferase activity"/>
    <property type="evidence" value="ECO:0007669"/>
    <property type="project" value="TreeGrafter"/>
</dbReference>
<keyword evidence="1" id="KW-0328">Glycosyltransferase</keyword>
<dbReference type="Pfam" id="PF01075">
    <property type="entry name" value="Glyco_transf_9"/>
    <property type="match status" value="1"/>
</dbReference>
<accession>A0A242NXD6</accession>
<dbReference type="PANTHER" id="PTHR30160:SF15">
    <property type="entry name" value="GLYCOSYLTRANSFERASE HI_0523-RELATED"/>
    <property type="match status" value="1"/>
</dbReference>
<dbReference type="PANTHER" id="PTHR30160">
    <property type="entry name" value="TETRAACYLDISACCHARIDE 4'-KINASE-RELATED"/>
    <property type="match status" value="1"/>
</dbReference>
<evidence type="ECO:0000256" key="2">
    <source>
        <dbReference type="ARBA" id="ARBA00022679"/>
    </source>
</evidence>
<evidence type="ECO:0000313" key="4">
    <source>
        <dbReference type="EMBL" id="OTQ53913.1"/>
    </source>
</evidence>
<keyword evidence="3" id="KW-0472">Membrane</keyword>